<dbReference type="Proteomes" id="UP001500367">
    <property type="component" value="Unassembled WGS sequence"/>
</dbReference>
<evidence type="ECO:0000313" key="2">
    <source>
        <dbReference type="Proteomes" id="UP001500367"/>
    </source>
</evidence>
<proteinExistence type="predicted"/>
<accession>A0ABP7W254</accession>
<evidence type="ECO:0000313" key="1">
    <source>
        <dbReference type="EMBL" id="GAA4078989.1"/>
    </source>
</evidence>
<organism evidence="1 2">
    <name type="scientific">Flavobacterium cheonanense</name>
    <dbReference type="NCBI Taxonomy" id="706183"/>
    <lineage>
        <taxon>Bacteria</taxon>
        <taxon>Pseudomonadati</taxon>
        <taxon>Bacteroidota</taxon>
        <taxon>Flavobacteriia</taxon>
        <taxon>Flavobacteriales</taxon>
        <taxon>Flavobacteriaceae</taxon>
        <taxon>Flavobacterium</taxon>
    </lineage>
</organism>
<keyword evidence="2" id="KW-1185">Reference proteome</keyword>
<dbReference type="EMBL" id="BAABCT010000008">
    <property type="protein sequence ID" value="GAA4078989.1"/>
    <property type="molecule type" value="Genomic_DNA"/>
</dbReference>
<sequence length="135" mass="15386">MNLLFGCVNNKIFFDQKSIKKHQNKGYTFLLNGKRINRDSLYLDKRNIKSVRKSREDKTIDAEQLNINSTYLTLKQIKGDSLPKCILYVVNGLPLKEGLVVEKSAIKAVSYISEQKGAEMICHNCQFGVTVLVLF</sequence>
<reference evidence="2" key="1">
    <citation type="journal article" date="2019" name="Int. J. Syst. Evol. Microbiol.">
        <title>The Global Catalogue of Microorganisms (GCM) 10K type strain sequencing project: providing services to taxonomists for standard genome sequencing and annotation.</title>
        <authorList>
            <consortium name="The Broad Institute Genomics Platform"/>
            <consortium name="The Broad Institute Genome Sequencing Center for Infectious Disease"/>
            <person name="Wu L."/>
            <person name="Ma J."/>
        </authorList>
    </citation>
    <scope>NUCLEOTIDE SEQUENCE [LARGE SCALE GENOMIC DNA]</scope>
    <source>
        <strain evidence="2">JCM 17069</strain>
    </source>
</reference>
<gene>
    <name evidence="1" type="ORF">GCM10022389_26310</name>
</gene>
<name>A0ABP7W254_9FLAO</name>
<comment type="caution">
    <text evidence="1">The sequence shown here is derived from an EMBL/GenBank/DDBJ whole genome shotgun (WGS) entry which is preliminary data.</text>
</comment>
<protein>
    <submittedName>
        <fullName evidence="1">Uncharacterized protein</fullName>
    </submittedName>
</protein>